<evidence type="ECO:0000313" key="8">
    <source>
        <dbReference type="Proteomes" id="UP000290649"/>
    </source>
</evidence>
<keyword evidence="3 5" id="KW-0479">Metal-binding</keyword>
<keyword evidence="4 6" id="KW-0732">Signal</keyword>
<dbReference type="NCBIfam" id="TIGR01256">
    <property type="entry name" value="modA"/>
    <property type="match status" value="1"/>
</dbReference>
<comment type="similarity">
    <text evidence="1">Belongs to the bacterial solute-binding protein ModA family.</text>
</comment>
<feature type="signal peptide" evidence="6">
    <location>
        <begin position="1"/>
        <end position="19"/>
    </location>
</feature>
<dbReference type="GO" id="GO:1901359">
    <property type="term" value="F:tungstate binding"/>
    <property type="evidence" value="ECO:0007669"/>
    <property type="project" value="UniProtKB-ARBA"/>
</dbReference>
<dbReference type="PANTHER" id="PTHR30632">
    <property type="entry name" value="MOLYBDATE-BINDING PERIPLASMIC PROTEIN"/>
    <property type="match status" value="1"/>
</dbReference>
<feature type="chain" id="PRO_5038873914" evidence="6">
    <location>
        <begin position="20"/>
        <end position="261"/>
    </location>
</feature>
<evidence type="ECO:0000256" key="4">
    <source>
        <dbReference type="ARBA" id="ARBA00022729"/>
    </source>
</evidence>
<dbReference type="CDD" id="cd13539">
    <property type="entry name" value="PBP2_AvModA"/>
    <property type="match status" value="1"/>
</dbReference>
<keyword evidence="8" id="KW-1185">Reference proteome</keyword>
<dbReference type="GO" id="GO:0015689">
    <property type="term" value="P:molybdate ion transport"/>
    <property type="evidence" value="ECO:0007669"/>
    <property type="project" value="InterPro"/>
</dbReference>
<reference evidence="7 8" key="1">
    <citation type="journal article" date="2019" name="Int. J. Syst. Evol. Microbiol.">
        <title>Anaerobacillus alkaliphilus sp. nov., a novel alkaliphilic and moderately halophilic bacterium.</title>
        <authorList>
            <person name="Borsodi A.K."/>
            <person name="Aszalos J.M."/>
            <person name="Bihari P."/>
            <person name="Nagy I."/>
            <person name="Schumann P."/>
            <person name="Sproer C."/>
            <person name="Kovacs A.L."/>
            <person name="Boka K."/>
            <person name="Dobosy P."/>
            <person name="Ovari M."/>
            <person name="Szili-Kovacs T."/>
            <person name="Toth E."/>
        </authorList>
    </citation>
    <scope>NUCLEOTIDE SEQUENCE [LARGE SCALE GENOMIC DNA]</scope>
    <source>
        <strain evidence="7 8">B16-10</strain>
    </source>
</reference>
<evidence type="ECO:0000256" key="1">
    <source>
        <dbReference type="ARBA" id="ARBA00009175"/>
    </source>
</evidence>
<dbReference type="SUPFAM" id="SSF53850">
    <property type="entry name" value="Periplasmic binding protein-like II"/>
    <property type="match status" value="1"/>
</dbReference>
<keyword evidence="2 5" id="KW-0500">Molybdenum</keyword>
<dbReference type="AlphaFoldDB" id="A0A4Q0VM35"/>
<feature type="binding site" evidence="5">
    <location>
        <position position="68"/>
    </location>
    <ligand>
        <name>molybdate</name>
        <dbReference type="ChEBI" id="CHEBI:36264"/>
    </ligand>
</feature>
<comment type="caution">
    <text evidence="7">The sequence shown here is derived from an EMBL/GenBank/DDBJ whole genome shotgun (WGS) entry which is preliminary data.</text>
</comment>
<sequence length="261" mass="28862">MVKKKFILTVFLVVLLFIAGCEDQSSDNDAREELTVAAASDLTLAFSEVGRLFEEETGTKVVFSFGSTGQLADQIEHGAPFDIFAAANKKFIENLNEKDLLLTDTMQTYAFGRIGIATRADSQLQVEQIEDLLKSEVVKVAIANPEHAPYGLAAKQAFETTGVWDELEEKLVFGRNISDTLTYIETGNAEVAIIALSLVKKDEVNFHIIDEQMHAPLEQMLAITKATKQEEIAREFTSFIFGPIGKPIMESYGFIVPTQSQ</sequence>
<protein>
    <submittedName>
        <fullName evidence="7">Molybdate ABC transporter substrate-binding protein</fullName>
    </submittedName>
</protein>
<evidence type="ECO:0000256" key="5">
    <source>
        <dbReference type="PIRSR" id="PIRSR004846-1"/>
    </source>
</evidence>
<dbReference type="FunFam" id="3.40.190.10:FF:000035">
    <property type="entry name" value="Molybdate ABC transporter substrate-binding protein"/>
    <property type="match status" value="1"/>
</dbReference>
<evidence type="ECO:0000256" key="6">
    <source>
        <dbReference type="SAM" id="SignalP"/>
    </source>
</evidence>
<dbReference type="Pfam" id="PF13531">
    <property type="entry name" value="SBP_bac_11"/>
    <property type="match status" value="1"/>
</dbReference>
<dbReference type="OrthoDB" id="9785015at2"/>
<proteinExistence type="inferred from homology"/>
<accession>A0A4Q0VM35</accession>
<dbReference type="GO" id="GO:0030973">
    <property type="term" value="F:molybdate ion binding"/>
    <property type="evidence" value="ECO:0007669"/>
    <property type="project" value="InterPro"/>
</dbReference>
<dbReference type="PANTHER" id="PTHR30632:SF14">
    <property type="entry name" value="TUNGSTATE_MOLYBDATE_CHROMATE-BINDING PROTEIN MODA"/>
    <property type="match status" value="1"/>
</dbReference>
<dbReference type="InterPro" id="IPR005950">
    <property type="entry name" value="ModA"/>
</dbReference>
<dbReference type="RefSeq" id="WP_129080385.1">
    <property type="nucleotide sequence ID" value="NZ_QOUX01000047.1"/>
</dbReference>
<dbReference type="PIRSF" id="PIRSF004846">
    <property type="entry name" value="ModA"/>
    <property type="match status" value="1"/>
</dbReference>
<feature type="binding site" evidence="5">
    <location>
        <position position="177"/>
    </location>
    <ligand>
        <name>molybdate</name>
        <dbReference type="ChEBI" id="CHEBI:36264"/>
    </ligand>
</feature>
<dbReference type="GO" id="GO:0046872">
    <property type="term" value="F:metal ion binding"/>
    <property type="evidence" value="ECO:0007669"/>
    <property type="project" value="UniProtKB-KW"/>
</dbReference>
<dbReference type="PROSITE" id="PS51257">
    <property type="entry name" value="PROKAR_LIPOPROTEIN"/>
    <property type="match status" value="1"/>
</dbReference>
<evidence type="ECO:0000256" key="3">
    <source>
        <dbReference type="ARBA" id="ARBA00022723"/>
    </source>
</evidence>
<dbReference type="InterPro" id="IPR050682">
    <property type="entry name" value="ModA/WtpA"/>
</dbReference>
<dbReference type="Gene3D" id="3.40.190.10">
    <property type="entry name" value="Periplasmic binding protein-like II"/>
    <property type="match status" value="2"/>
</dbReference>
<gene>
    <name evidence="7" type="primary">modA</name>
    <name evidence="7" type="ORF">DS745_22090</name>
</gene>
<evidence type="ECO:0000313" key="7">
    <source>
        <dbReference type="EMBL" id="RXI96408.1"/>
    </source>
</evidence>
<dbReference type="Proteomes" id="UP000290649">
    <property type="component" value="Unassembled WGS sequence"/>
</dbReference>
<evidence type="ECO:0000256" key="2">
    <source>
        <dbReference type="ARBA" id="ARBA00022505"/>
    </source>
</evidence>
<organism evidence="7 8">
    <name type="scientific">Anaerobacillus alkaliphilus</name>
    <dbReference type="NCBI Taxonomy" id="1548597"/>
    <lineage>
        <taxon>Bacteria</taxon>
        <taxon>Bacillati</taxon>
        <taxon>Bacillota</taxon>
        <taxon>Bacilli</taxon>
        <taxon>Bacillales</taxon>
        <taxon>Bacillaceae</taxon>
        <taxon>Anaerobacillus</taxon>
    </lineage>
</organism>
<dbReference type="InterPro" id="IPR044084">
    <property type="entry name" value="AvModA-like_subst-bd"/>
</dbReference>
<dbReference type="EMBL" id="QOUX01000047">
    <property type="protein sequence ID" value="RXI96408.1"/>
    <property type="molecule type" value="Genomic_DNA"/>
</dbReference>
<name>A0A4Q0VM35_9BACI</name>